<dbReference type="AlphaFoldDB" id="N1UZF0"/>
<protein>
    <submittedName>
        <fullName evidence="1">Uncharacterized protein</fullName>
    </submittedName>
</protein>
<dbReference type="OrthoDB" id="4939369at2"/>
<comment type="caution">
    <text evidence="1">The sequence shown here is derived from an EMBL/GenBank/DDBJ whole genome shotgun (WGS) entry which is preliminary data.</text>
</comment>
<sequence>MERQTALIVIEGRFLDAAIHRSRKLVDGLVAELPYACQPPGDGLYAVGMAGSLRTKLPLPRDLARAGPYETASGPLHFIWAAGSWFQPETSPPPPIDANGATAWQWLHYNVLHDAEPSAVCLLWEIFPLEAAGAA</sequence>
<reference evidence="1 2" key="1">
    <citation type="journal article" date="2013" name="Genome Announc.">
        <title>Draft Genome Sequence of Arthrobacter crystallopoietes Strain BAB-32, Revealing Genes for Bioremediation.</title>
        <authorList>
            <person name="Joshi M.N."/>
            <person name="Pandit A.S."/>
            <person name="Sharma A."/>
            <person name="Pandya R.V."/>
            <person name="Desai S.M."/>
            <person name="Saxena A.K."/>
            <person name="Bagatharia S.B."/>
        </authorList>
    </citation>
    <scope>NUCLEOTIDE SEQUENCE [LARGE SCALE GENOMIC DNA]</scope>
    <source>
        <strain evidence="1 2">BAB-32</strain>
    </source>
</reference>
<dbReference type="EMBL" id="ANPE02000062">
    <property type="protein sequence ID" value="EMY35766.1"/>
    <property type="molecule type" value="Genomic_DNA"/>
</dbReference>
<name>N1UZF0_9MICC</name>
<keyword evidence="2" id="KW-1185">Reference proteome</keyword>
<accession>N1UZF0</accession>
<organism evidence="1 2">
    <name type="scientific">Arthrobacter crystallopoietes BAB-32</name>
    <dbReference type="NCBI Taxonomy" id="1246476"/>
    <lineage>
        <taxon>Bacteria</taxon>
        <taxon>Bacillati</taxon>
        <taxon>Actinomycetota</taxon>
        <taxon>Actinomycetes</taxon>
        <taxon>Micrococcales</taxon>
        <taxon>Micrococcaceae</taxon>
        <taxon>Crystallibacter</taxon>
    </lineage>
</organism>
<evidence type="ECO:0000313" key="2">
    <source>
        <dbReference type="Proteomes" id="UP000010729"/>
    </source>
</evidence>
<dbReference type="RefSeq" id="WP_005266925.1">
    <property type="nucleotide sequence ID" value="NZ_ANPE02000062.1"/>
</dbReference>
<proteinExistence type="predicted"/>
<gene>
    <name evidence="1" type="ORF">D477_002461</name>
</gene>
<dbReference type="Proteomes" id="UP000010729">
    <property type="component" value="Unassembled WGS sequence"/>
</dbReference>
<evidence type="ECO:0000313" key="1">
    <source>
        <dbReference type="EMBL" id="EMY35766.1"/>
    </source>
</evidence>